<evidence type="ECO:0000256" key="12">
    <source>
        <dbReference type="PIRNR" id="PIRNR015601"/>
    </source>
</evidence>
<comment type="similarity">
    <text evidence="2 12">Belongs to the RNA methyltransferase RsmE family.</text>
</comment>
<feature type="domain" description="Ribosomal RNA small subunit methyltransferase E PUA-like" evidence="14">
    <location>
        <begin position="25"/>
        <end position="68"/>
    </location>
</feature>
<comment type="catalytic activity">
    <reaction evidence="11 12">
        <text>uridine(1498) in 16S rRNA + S-adenosyl-L-methionine = N(3)-methyluridine(1498) in 16S rRNA + S-adenosyl-L-homocysteine + H(+)</text>
        <dbReference type="Rhea" id="RHEA:42920"/>
        <dbReference type="Rhea" id="RHEA-COMP:10283"/>
        <dbReference type="Rhea" id="RHEA-COMP:10284"/>
        <dbReference type="ChEBI" id="CHEBI:15378"/>
        <dbReference type="ChEBI" id="CHEBI:57856"/>
        <dbReference type="ChEBI" id="CHEBI:59789"/>
        <dbReference type="ChEBI" id="CHEBI:65315"/>
        <dbReference type="ChEBI" id="CHEBI:74502"/>
        <dbReference type="EC" id="2.1.1.193"/>
    </reaction>
</comment>
<protein>
    <recommendedName>
        <fullName evidence="4 12">Ribosomal RNA small subunit methyltransferase E</fullName>
        <ecNumber evidence="3 12">2.1.1.193</ecNumber>
    </recommendedName>
</protein>
<keyword evidence="5 12" id="KW-0963">Cytoplasm</keyword>
<dbReference type="InterPro" id="IPR029028">
    <property type="entry name" value="Alpha/beta_knot_MTases"/>
</dbReference>
<dbReference type="InterPro" id="IPR046887">
    <property type="entry name" value="RsmE_PUA-like"/>
</dbReference>
<evidence type="ECO:0000256" key="9">
    <source>
        <dbReference type="ARBA" id="ARBA00022691"/>
    </source>
</evidence>
<dbReference type="Pfam" id="PF04452">
    <property type="entry name" value="Methyltrans_RNA"/>
    <property type="match status" value="1"/>
</dbReference>
<evidence type="ECO:0000259" key="14">
    <source>
        <dbReference type="Pfam" id="PF20260"/>
    </source>
</evidence>
<dbReference type="InterPro" id="IPR006700">
    <property type="entry name" value="RsmE"/>
</dbReference>
<keyword evidence="7 12" id="KW-0489">Methyltransferase</keyword>
<evidence type="ECO:0000259" key="13">
    <source>
        <dbReference type="Pfam" id="PF04452"/>
    </source>
</evidence>
<dbReference type="Pfam" id="PF20260">
    <property type="entry name" value="PUA_4"/>
    <property type="match status" value="1"/>
</dbReference>
<keyword evidence="9 12" id="KW-0949">S-adenosyl-L-methionine</keyword>
<keyword evidence="6 12" id="KW-0698">rRNA processing</keyword>
<dbReference type="NCBIfam" id="TIGR00046">
    <property type="entry name" value="RsmE family RNA methyltransferase"/>
    <property type="match status" value="1"/>
</dbReference>
<evidence type="ECO:0000256" key="11">
    <source>
        <dbReference type="ARBA" id="ARBA00047944"/>
    </source>
</evidence>
<dbReference type="GO" id="GO:0070475">
    <property type="term" value="P:rRNA base methylation"/>
    <property type="evidence" value="ECO:0007669"/>
    <property type="project" value="TreeGrafter"/>
</dbReference>
<dbReference type="GO" id="GO:0070042">
    <property type="term" value="F:rRNA (uridine-N3-)-methyltransferase activity"/>
    <property type="evidence" value="ECO:0007669"/>
    <property type="project" value="TreeGrafter"/>
</dbReference>
<dbReference type="PIRSF" id="PIRSF015601">
    <property type="entry name" value="MTase_slr0722"/>
    <property type="match status" value="1"/>
</dbReference>
<dbReference type="NCBIfam" id="NF008692">
    <property type="entry name" value="PRK11713.1-5"/>
    <property type="match status" value="1"/>
</dbReference>
<comment type="function">
    <text evidence="10 12">Specifically methylates the N3 position of the uracil ring of uridine 1498 (m3U1498) in 16S rRNA. Acts on the fully assembled 30S ribosomal subunit.</text>
</comment>
<dbReference type="PANTHER" id="PTHR30027:SF3">
    <property type="entry name" value="16S RRNA (URACIL(1498)-N(3))-METHYLTRANSFERASE"/>
    <property type="match status" value="1"/>
</dbReference>
<evidence type="ECO:0000256" key="3">
    <source>
        <dbReference type="ARBA" id="ARBA00012328"/>
    </source>
</evidence>
<evidence type="ECO:0000256" key="10">
    <source>
        <dbReference type="ARBA" id="ARBA00025699"/>
    </source>
</evidence>
<feature type="domain" description="Ribosomal RNA small subunit methyltransferase E methyltransferase" evidence="13">
    <location>
        <begin position="77"/>
        <end position="238"/>
    </location>
</feature>
<reference evidence="15 16" key="1">
    <citation type="submission" date="2020-09" db="EMBL/GenBank/DDBJ databases">
        <title>Genome sequence of the banana aphid, Pentalonia nigronervosa Coquerel (Hemiptera: Aphididae) and its symbionts.</title>
        <authorList>
            <person name="Mathers T.C."/>
            <person name="Mugford S.T."/>
            <person name="Hogenhout S.A."/>
            <person name="Tripathi L."/>
        </authorList>
    </citation>
    <scope>NUCLEOTIDE SEQUENCE [LARGE SCALE GENOMIC DNA]</scope>
    <source>
        <strain evidence="15">Ba4</strain>
    </source>
</reference>
<evidence type="ECO:0000256" key="4">
    <source>
        <dbReference type="ARBA" id="ARBA00013673"/>
    </source>
</evidence>
<keyword evidence="8 12" id="KW-0808">Transferase</keyword>
<name>A0A7H1B019_9GAMM</name>
<evidence type="ECO:0000256" key="5">
    <source>
        <dbReference type="ARBA" id="ARBA00022490"/>
    </source>
</evidence>
<dbReference type="InterPro" id="IPR046886">
    <property type="entry name" value="RsmE_MTase_dom"/>
</dbReference>
<comment type="subcellular location">
    <subcellularLocation>
        <location evidence="1 12">Cytoplasm</location>
    </subcellularLocation>
</comment>
<dbReference type="PANTHER" id="PTHR30027">
    <property type="entry name" value="RIBOSOMAL RNA SMALL SUBUNIT METHYLTRANSFERASE E"/>
    <property type="match status" value="1"/>
</dbReference>
<dbReference type="CDD" id="cd18084">
    <property type="entry name" value="RsmE-like"/>
    <property type="match status" value="1"/>
</dbReference>
<sequence length="244" mass="28427">MKKYVPRIYIKNHLNAHQIYCLPIDQIHHVKNVLRAKTQDQLEIFNNTNYIFLAKIIEIKKKRVLIEITEKTYKNFESPVHIHLGQIISNKKNMDLTIQKSTELGVKTITPLFFESCLKNKKTHFLKKIQHWQNIIISSCKQCKRNVLPKIYPPEQILLWCKKNNKNNINIIFHPNSQLTLKDLPKTIKYVKIIVGSEIGFSDEIIKKIIQYGFLSIKIGPRILRSETASIAAITALQVQFGDL</sequence>
<dbReference type="Proteomes" id="UP000516346">
    <property type="component" value="Chromosome"/>
</dbReference>
<evidence type="ECO:0000256" key="2">
    <source>
        <dbReference type="ARBA" id="ARBA00005528"/>
    </source>
</evidence>
<evidence type="ECO:0000256" key="7">
    <source>
        <dbReference type="ARBA" id="ARBA00022603"/>
    </source>
</evidence>
<dbReference type="InterPro" id="IPR029026">
    <property type="entry name" value="tRNA_m1G_MTases_N"/>
</dbReference>
<evidence type="ECO:0000313" key="16">
    <source>
        <dbReference type="Proteomes" id="UP000516346"/>
    </source>
</evidence>
<dbReference type="SUPFAM" id="SSF75217">
    <property type="entry name" value="alpha/beta knot"/>
    <property type="match status" value="1"/>
</dbReference>
<gene>
    <name evidence="15" type="ORF">ICW73_01280</name>
</gene>
<accession>A0A7H1B019</accession>
<evidence type="ECO:0000256" key="6">
    <source>
        <dbReference type="ARBA" id="ARBA00022552"/>
    </source>
</evidence>
<evidence type="ECO:0000256" key="1">
    <source>
        <dbReference type="ARBA" id="ARBA00004496"/>
    </source>
</evidence>
<dbReference type="GO" id="GO:0005737">
    <property type="term" value="C:cytoplasm"/>
    <property type="evidence" value="ECO:0007669"/>
    <property type="project" value="UniProtKB-SubCell"/>
</dbReference>
<organism evidence="15 16">
    <name type="scientific">Buchnera aphidicola</name>
    <name type="common">Pentalonia nigronervosa</name>
    <dbReference type="NCBI Taxonomy" id="1309793"/>
    <lineage>
        <taxon>Bacteria</taxon>
        <taxon>Pseudomonadati</taxon>
        <taxon>Pseudomonadota</taxon>
        <taxon>Gammaproteobacteria</taxon>
        <taxon>Enterobacterales</taxon>
        <taxon>Erwiniaceae</taxon>
        <taxon>Buchnera</taxon>
    </lineage>
</organism>
<dbReference type="EMBL" id="CP061275">
    <property type="protein sequence ID" value="QNS02074.1"/>
    <property type="molecule type" value="Genomic_DNA"/>
</dbReference>
<dbReference type="EC" id="2.1.1.193" evidence="3 12"/>
<dbReference type="SUPFAM" id="SSF88697">
    <property type="entry name" value="PUA domain-like"/>
    <property type="match status" value="1"/>
</dbReference>
<dbReference type="Gene3D" id="2.40.240.20">
    <property type="entry name" value="Hypothetical PUA domain-like, domain 1"/>
    <property type="match status" value="1"/>
</dbReference>
<evidence type="ECO:0000313" key="15">
    <source>
        <dbReference type="EMBL" id="QNS02074.1"/>
    </source>
</evidence>
<evidence type="ECO:0000256" key="8">
    <source>
        <dbReference type="ARBA" id="ARBA00022679"/>
    </source>
</evidence>
<dbReference type="InterPro" id="IPR015947">
    <property type="entry name" value="PUA-like_sf"/>
</dbReference>
<dbReference type="AlphaFoldDB" id="A0A7H1B019"/>
<proteinExistence type="inferred from homology"/>
<dbReference type="Gene3D" id="3.40.1280.10">
    <property type="match status" value="1"/>
</dbReference>